<dbReference type="OrthoDB" id="487187at2"/>
<dbReference type="Proteomes" id="UP000001203">
    <property type="component" value="Chromosome circular"/>
</dbReference>
<name>B1WUM2_CROS5</name>
<dbReference type="EMBL" id="CP000806">
    <property type="protein sequence ID" value="ACB50473.1"/>
    <property type="molecule type" value="Genomic_DNA"/>
</dbReference>
<gene>
    <name evidence="2" type="ordered locus">cce_1123</name>
</gene>
<evidence type="ECO:0000313" key="3">
    <source>
        <dbReference type="Proteomes" id="UP000001203"/>
    </source>
</evidence>
<proteinExistence type="predicted"/>
<protein>
    <recommendedName>
        <fullName evidence="1">Trypsin-co-occurring domain-containing protein</fullName>
    </recommendedName>
</protein>
<accession>B1WUM2</accession>
<dbReference type="HOGENOM" id="CLU_174641_0_0_3"/>
<evidence type="ECO:0000313" key="2">
    <source>
        <dbReference type="EMBL" id="ACB50473.1"/>
    </source>
</evidence>
<organism evidence="2 3">
    <name type="scientific">Crocosphaera subtropica (strain ATCC 51142 / BH68)</name>
    <name type="common">Cyanothece sp. (strain ATCC 51142)</name>
    <dbReference type="NCBI Taxonomy" id="43989"/>
    <lineage>
        <taxon>Bacteria</taxon>
        <taxon>Bacillati</taxon>
        <taxon>Cyanobacteriota</taxon>
        <taxon>Cyanophyceae</taxon>
        <taxon>Oscillatoriophycideae</taxon>
        <taxon>Chroococcales</taxon>
        <taxon>Aphanothecaceae</taxon>
        <taxon>Crocosphaera</taxon>
        <taxon>Crocosphaera subtropica</taxon>
    </lineage>
</organism>
<dbReference type="STRING" id="43989.cce_1123"/>
<evidence type="ECO:0000259" key="1">
    <source>
        <dbReference type="Pfam" id="PF19493"/>
    </source>
</evidence>
<dbReference type="NCBIfam" id="NF041216">
    <property type="entry name" value="CU044_2847_fam"/>
    <property type="match status" value="1"/>
</dbReference>
<dbReference type="Pfam" id="PF19493">
    <property type="entry name" value="Trypco1"/>
    <property type="match status" value="1"/>
</dbReference>
<dbReference type="RefSeq" id="WP_009543956.1">
    <property type="nucleotide sequence ID" value="NC_010546.1"/>
</dbReference>
<keyword evidence="3" id="KW-1185">Reference proteome</keyword>
<dbReference type="eggNOG" id="ENOG5032BB1">
    <property type="taxonomic scope" value="Bacteria"/>
</dbReference>
<dbReference type="InterPro" id="IPR045794">
    <property type="entry name" value="Trypco1"/>
</dbReference>
<reference evidence="2 3" key="1">
    <citation type="journal article" date="2008" name="Proc. Natl. Acad. Sci. U.S.A.">
        <title>The genome of Cyanothece 51142, a unicellular diazotrophic cyanobacterium important in the marine nitrogen cycle.</title>
        <authorList>
            <person name="Welsh E.A."/>
            <person name="Liberton M."/>
            <person name="Stoeckel J."/>
            <person name="Loh T."/>
            <person name="Elvitigala T."/>
            <person name="Wang C."/>
            <person name="Wollam A."/>
            <person name="Fulton R.S."/>
            <person name="Clifton S.W."/>
            <person name="Jacobs J.M."/>
            <person name="Aurora R."/>
            <person name="Ghosh B.K."/>
            <person name="Sherman L.A."/>
            <person name="Smith R.D."/>
            <person name="Wilson R.K."/>
            <person name="Pakrasi H.B."/>
        </authorList>
    </citation>
    <scope>NUCLEOTIDE SEQUENCE [LARGE SCALE GENOMIC DNA]</scope>
    <source>
        <strain evidence="3">ATCC 51142 / BH68</strain>
    </source>
</reference>
<sequence length="102" mass="10994">MEFGDSKPQQLPVSLPGGTLIKVEVQQTGREDVAFDIKPFSQVTKALEEITAALAETLQKTKPDKASIKFGLELGIEKGELIAILVKGSGKANLEVTLEWGK</sequence>
<dbReference type="KEGG" id="cyt:cce_1123"/>
<feature type="domain" description="Trypsin-co-occurring" evidence="1">
    <location>
        <begin position="15"/>
        <end position="101"/>
    </location>
</feature>
<dbReference type="AlphaFoldDB" id="B1WUM2"/>